<keyword evidence="4 5" id="KW-0472">Membrane</keyword>
<evidence type="ECO:0000256" key="2">
    <source>
        <dbReference type="ARBA" id="ARBA00022692"/>
    </source>
</evidence>
<evidence type="ECO:0000313" key="7">
    <source>
        <dbReference type="EMBL" id="MEA5390109.1"/>
    </source>
</evidence>
<gene>
    <name evidence="7" type="ORF">VB738_02425</name>
</gene>
<evidence type="ECO:0000256" key="1">
    <source>
        <dbReference type="ARBA" id="ARBA00004141"/>
    </source>
</evidence>
<feature type="transmembrane region" description="Helical" evidence="5">
    <location>
        <begin position="327"/>
        <end position="349"/>
    </location>
</feature>
<dbReference type="InterPro" id="IPR004837">
    <property type="entry name" value="NaCa_Exmemb"/>
</dbReference>
<feature type="transmembrane region" description="Helical" evidence="5">
    <location>
        <begin position="12"/>
        <end position="34"/>
    </location>
</feature>
<feature type="transmembrane region" description="Helical" evidence="5">
    <location>
        <begin position="170"/>
        <end position="189"/>
    </location>
</feature>
<keyword evidence="3 5" id="KW-1133">Transmembrane helix</keyword>
<dbReference type="Pfam" id="PF01699">
    <property type="entry name" value="Na_Ca_ex"/>
    <property type="match status" value="2"/>
</dbReference>
<keyword evidence="8" id="KW-1185">Reference proteome</keyword>
<feature type="domain" description="Sodium/calcium exchanger membrane region" evidence="6">
    <location>
        <begin position="172"/>
        <end position="312"/>
    </location>
</feature>
<feature type="transmembrane region" description="Helical" evidence="5">
    <location>
        <begin position="126"/>
        <end position="144"/>
    </location>
</feature>
<dbReference type="EMBL" id="JAYGHX010000001">
    <property type="protein sequence ID" value="MEA5390109.1"/>
    <property type="molecule type" value="Genomic_DNA"/>
</dbReference>
<feature type="transmembrane region" description="Helical" evidence="5">
    <location>
        <begin position="76"/>
        <end position="96"/>
    </location>
</feature>
<evidence type="ECO:0000313" key="8">
    <source>
        <dbReference type="Proteomes" id="UP001304461"/>
    </source>
</evidence>
<dbReference type="PANTHER" id="PTHR10846:SF8">
    <property type="entry name" value="INNER MEMBRANE PROTEIN YRBG"/>
    <property type="match status" value="1"/>
</dbReference>
<dbReference type="InterPro" id="IPR044880">
    <property type="entry name" value="NCX_ion-bd_dom_sf"/>
</dbReference>
<evidence type="ECO:0000256" key="3">
    <source>
        <dbReference type="ARBA" id="ARBA00022989"/>
    </source>
</evidence>
<dbReference type="Gene3D" id="1.20.1420.30">
    <property type="entry name" value="NCX, central ion-binding region"/>
    <property type="match status" value="2"/>
</dbReference>
<feature type="domain" description="Sodium/calcium exchanger membrane region" evidence="6">
    <location>
        <begin position="8"/>
        <end position="144"/>
    </location>
</feature>
<evidence type="ECO:0000256" key="5">
    <source>
        <dbReference type="SAM" id="Phobius"/>
    </source>
</evidence>
<dbReference type="Proteomes" id="UP001304461">
    <property type="component" value="Unassembled WGS sequence"/>
</dbReference>
<feature type="transmembrane region" description="Helical" evidence="5">
    <location>
        <begin position="41"/>
        <end position="64"/>
    </location>
</feature>
<feature type="transmembrane region" description="Helical" evidence="5">
    <location>
        <begin position="301"/>
        <end position="321"/>
    </location>
</feature>
<evidence type="ECO:0000256" key="4">
    <source>
        <dbReference type="ARBA" id="ARBA00023136"/>
    </source>
</evidence>
<sequence length="364" mass="37868">MPTLPSVVEIILGILVLFGGGELFVAGSVALSLLLGIPQLVIGLTVVSLGTSAPELFVSLLSTIQGDADLAVSNVVGSNIFNILVVLGASAAIVPLRVQSRLVRRDVPLLLGISMAVWGMASGGRLTWQAGVALLFALVANVVWEMRTASEDPPEAAEEIEEGRSTPMVATLKLAAGLALLVFGSQLLVKGATTAAVALGVSQTVIGLTIVAAGTSMPELVTSLVAAYRGRADLAIGNVVGSNLLNQVLILGLCAVVSGGKGLAVDPVMISRDLPIMVATTLACLPIFWTNGAISRLEGWLLLGLYGLYLVEQVLAATAGGEIMDNAYRFVVLVAVLPLLMVFMVWQVLRWKQQRKLLAVQGGD</sequence>
<reference evidence="7 8" key="1">
    <citation type="submission" date="2023-12" db="EMBL/GenBank/DDBJ databases">
        <title>Baltic Sea Cyanobacteria.</title>
        <authorList>
            <person name="Delbaje E."/>
            <person name="Fewer D.P."/>
            <person name="Shishido T.K."/>
        </authorList>
    </citation>
    <scope>NUCLEOTIDE SEQUENCE [LARGE SCALE GENOMIC DNA]</scope>
    <source>
        <strain evidence="7 8">UHCC 0139</strain>
    </source>
</reference>
<comment type="subcellular location">
    <subcellularLocation>
        <location evidence="1">Membrane</location>
        <topology evidence="1">Multi-pass membrane protein</topology>
    </subcellularLocation>
</comment>
<accession>A0ABU5RQS4</accession>
<keyword evidence="2 5" id="KW-0812">Transmembrane</keyword>
<organism evidence="7 8">
    <name type="scientific">Cyanobium gracile UHCC 0139</name>
    <dbReference type="NCBI Taxonomy" id="3110308"/>
    <lineage>
        <taxon>Bacteria</taxon>
        <taxon>Bacillati</taxon>
        <taxon>Cyanobacteriota</taxon>
        <taxon>Cyanophyceae</taxon>
        <taxon>Synechococcales</taxon>
        <taxon>Prochlorococcaceae</taxon>
        <taxon>Cyanobium</taxon>
    </lineage>
</organism>
<feature type="transmembrane region" description="Helical" evidence="5">
    <location>
        <begin position="270"/>
        <end position="289"/>
    </location>
</feature>
<proteinExistence type="predicted"/>
<dbReference type="NCBIfam" id="TIGR00367">
    <property type="entry name" value="calcium/sodium antiporter"/>
    <property type="match status" value="1"/>
</dbReference>
<dbReference type="InterPro" id="IPR004481">
    <property type="entry name" value="K/Na/Ca-exchanger"/>
</dbReference>
<protein>
    <submittedName>
        <fullName evidence="7">Calcium/sodium antiporter</fullName>
    </submittedName>
</protein>
<dbReference type="PANTHER" id="PTHR10846">
    <property type="entry name" value="SODIUM/POTASSIUM/CALCIUM EXCHANGER"/>
    <property type="match status" value="1"/>
</dbReference>
<name>A0ABU5RQS4_9CYAN</name>
<dbReference type="RefSeq" id="WP_323304226.1">
    <property type="nucleotide sequence ID" value="NZ_JAYGHX010000001.1"/>
</dbReference>
<feature type="transmembrane region" description="Helical" evidence="5">
    <location>
        <begin position="235"/>
        <end position="258"/>
    </location>
</feature>
<comment type="caution">
    <text evidence="7">The sequence shown here is derived from an EMBL/GenBank/DDBJ whole genome shotgun (WGS) entry which is preliminary data.</text>
</comment>
<evidence type="ECO:0000259" key="6">
    <source>
        <dbReference type="Pfam" id="PF01699"/>
    </source>
</evidence>